<evidence type="ECO:0008006" key="5">
    <source>
        <dbReference type="Google" id="ProtNLM"/>
    </source>
</evidence>
<comment type="caution">
    <text evidence="1">The sequence shown here is derived from an EMBL/GenBank/DDBJ whole genome shotgun (WGS) entry which is preliminary data.</text>
</comment>
<dbReference type="Proteomes" id="UP000186883">
    <property type="component" value="Unassembled WGS sequence"/>
</dbReference>
<reference evidence="1 3" key="1">
    <citation type="submission" date="2015-12" db="EMBL/GenBank/DDBJ databases">
        <title>Amycolatopsis regifaucium genome sequencing and assembly.</title>
        <authorList>
            <person name="Mayilraj S."/>
        </authorList>
    </citation>
    <scope>NUCLEOTIDE SEQUENCE [LARGE SCALE GENOMIC DNA]</scope>
    <source>
        <strain evidence="1 3">GY080</strain>
    </source>
</reference>
<evidence type="ECO:0000313" key="3">
    <source>
        <dbReference type="Proteomes" id="UP000076321"/>
    </source>
</evidence>
<reference evidence="2 4" key="2">
    <citation type="submission" date="2016-11" db="EMBL/GenBank/DDBJ databases">
        <title>Genome sequencing of Amycolatopsis regifaucium.</title>
        <authorList>
            <person name="Mayilraj S."/>
            <person name="Kaur N."/>
        </authorList>
    </citation>
    <scope>NUCLEOTIDE SEQUENCE [LARGE SCALE GENOMIC DNA]</scope>
    <source>
        <strain evidence="2 4">GY080</strain>
    </source>
</reference>
<dbReference type="EMBL" id="LQCI01000023">
    <property type="protein sequence ID" value="KZB83328.1"/>
    <property type="molecule type" value="Genomic_DNA"/>
</dbReference>
<evidence type="ECO:0000313" key="4">
    <source>
        <dbReference type="Proteomes" id="UP000186883"/>
    </source>
</evidence>
<dbReference type="Proteomes" id="UP000076321">
    <property type="component" value="Unassembled WGS sequence"/>
</dbReference>
<dbReference type="PANTHER" id="PTHR35525">
    <property type="entry name" value="BLL6575 PROTEIN"/>
    <property type="match status" value="1"/>
</dbReference>
<evidence type="ECO:0000313" key="1">
    <source>
        <dbReference type="EMBL" id="KZB83328.1"/>
    </source>
</evidence>
<protein>
    <recommendedName>
        <fullName evidence="5">Zinc finger CGNR domain-containing protein</fullName>
    </recommendedName>
</protein>
<keyword evidence="4" id="KW-1185">Reference proteome</keyword>
<dbReference type="SUPFAM" id="SSF160904">
    <property type="entry name" value="Jann2411-like"/>
    <property type="match status" value="1"/>
</dbReference>
<sequence>MTRKHVIVPPFRDLDPALGVAERLLAQGNPWLAGVAAALPDEDAAADRLNRILAANGAAPRLSRTGNTWRLVQVTSWPGCGDLVAAASGLAELVAFGGWRRLKRCAVCAQAFCDRTAGCSRRWCAGHRPHAESRASGVH</sequence>
<gene>
    <name evidence="2" type="ORF">ATP06_0210515</name>
    <name evidence="1" type="ORF">AVL48_04050</name>
</gene>
<evidence type="ECO:0000313" key="2">
    <source>
        <dbReference type="EMBL" id="OKA08794.1"/>
    </source>
</evidence>
<dbReference type="RefSeq" id="WP_061985581.1">
    <property type="nucleotide sequence ID" value="NZ_FOPQ01000014.1"/>
</dbReference>
<dbReference type="OrthoDB" id="3632145at2"/>
<organism evidence="1 3">
    <name type="scientific">Amycolatopsis regifaucium</name>
    <dbReference type="NCBI Taxonomy" id="546365"/>
    <lineage>
        <taxon>Bacteria</taxon>
        <taxon>Bacillati</taxon>
        <taxon>Actinomycetota</taxon>
        <taxon>Actinomycetes</taxon>
        <taxon>Pseudonocardiales</taxon>
        <taxon>Pseudonocardiaceae</taxon>
        <taxon>Amycolatopsis</taxon>
    </lineage>
</organism>
<dbReference type="PANTHER" id="PTHR35525:SF3">
    <property type="entry name" value="BLL6575 PROTEIN"/>
    <property type="match status" value="1"/>
</dbReference>
<dbReference type="InterPro" id="IPR023286">
    <property type="entry name" value="ABATE_dom_sf"/>
</dbReference>
<dbReference type="Gene3D" id="1.10.3300.10">
    <property type="entry name" value="Jann2411-like domain"/>
    <property type="match status" value="1"/>
</dbReference>
<dbReference type="AlphaFoldDB" id="A0A154MFM2"/>
<name>A0A154MFM2_9PSEU</name>
<dbReference type="EMBL" id="LOBU02000010">
    <property type="protein sequence ID" value="OKA08794.1"/>
    <property type="molecule type" value="Genomic_DNA"/>
</dbReference>
<accession>A0A154MFM2</accession>
<proteinExistence type="predicted"/>
<dbReference type="InterPro" id="IPR010852">
    <property type="entry name" value="ABATE"/>
</dbReference>